<keyword evidence="6" id="KW-0687">Ribonucleoprotein</keyword>
<evidence type="ECO:0000256" key="7">
    <source>
        <dbReference type="ARBA" id="ARBA00035189"/>
    </source>
</evidence>
<protein>
    <recommendedName>
        <fullName evidence="7">Large ribosomal subunit protein mL42</fullName>
    </recommendedName>
</protein>
<dbReference type="GO" id="GO:0005762">
    <property type="term" value="C:mitochondrial large ribosomal subunit"/>
    <property type="evidence" value="ECO:0007669"/>
    <property type="project" value="TreeGrafter"/>
</dbReference>
<dbReference type="InterPro" id="IPR019346">
    <property type="entry name" value="Ribosomal_mL42"/>
</dbReference>
<proteinExistence type="inferred from homology"/>
<evidence type="ECO:0000256" key="4">
    <source>
        <dbReference type="ARBA" id="ARBA00022980"/>
    </source>
</evidence>
<evidence type="ECO:0000313" key="9">
    <source>
        <dbReference type="Proteomes" id="UP000008237"/>
    </source>
</evidence>
<dbReference type="PANTHER" id="PTHR13450:SF4">
    <property type="entry name" value="LARGE RIBOSOMAL SUBUNIT PROTEIN ML42"/>
    <property type="match status" value="1"/>
</dbReference>
<evidence type="ECO:0000256" key="1">
    <source>
        <dbReference type="ARBA" id="ARBA00004173"/>
    </source>
</evidence>
<evidence type="ECO:0000256" key="6">
    <source>
        <dbReference type="ARBA" id="ARBA00023274"/>
    </source>
</evidence>
<evidence type="ECO:0000256" key="3">
    <source>
        <dbReference type="ARBA" id="ARBA00022946"/>
    </source>
</evidence>
<dbReference type="Proteomes" id="UP000008237">
    <property type="component" value="Unassembled WGS sequence"/>
</dbReference>
<keyword evidence="9" id="KW-1185">Reference proteome</keyword>
<dbReference type="EMBL" id="GL445250">
    <property type="protein sequence ID" value="EFN89980.1"/>
    <property type="molecule type" value="Genomic_DNA"/>
</dbReference>
<dbReference type="FunCoup" id="E2B311">
    <property type="interactions" value="362"/>
</dbReference>
<evidence type="ECO:0000313" key="8">
    <source>
        <dbReference type="EMBL" id="EFN89980.1"/>
    </source>
</evidence>
<evidence type="ECO:0000256" key="2">
    <source>
        <dbReference type="ARBA" id="ARBA00005556"/>
    </source>
</evidence>
<sequence>MVVCWHPEKQFPYKYSLPLSEVVHEDNSVLRIGDKDVAEMFKKKKEFMVIDELTKLTYTTKHRWFPRSRDKKAKNTEPDRPYL</sequence>
<dbReference type="AlphaFoldDB" id="E2B311"/>
<comment type="similarity">
    <text evidence="2">Belongs to the mitochondrion-specific ribosomal protein mL42 family.</text>
</comment>
<comment type="subcellular location">
    <subcellularLocation>
        <location evidence="1">Mitochondrion</location>
    </subcellularLocation>
</comment>
<dbReference type="PANTHER" id="PTHR13450">
    <property type="entry name" value="MITOCHONDRIAL 39S RIBOSOMAL PROTEIN L42"/>
    <property type="match status" value="1"/>
</dbReference>
<accession>E2B311</accession>
<dbReference type="OMA" id="MASGHLC"/>
<name>E2B311_HARSA</name>
<keyword evidence="4 8" id="KW-0689">Ribosomal protein</keyword>
<dbReference type="InParanoid" id="E2B311"/>
<keyword evidence="5" id="KW-0496">Mitochondrion</keyword>
<evidence type="ECO:0000256" key="5">
    <source>
        <dbReference type="ARBA" id="ARBA00023128"/>
    </source>
</evidence>
<organism evidence="9">
    <name type="scientific">Harpegnathos saltator</name>
    <name type="common">Jerdon's jumping ant</name>
    <dbReference type="NCBI Taxonomy" id="610380"/>
    <lineage>
        <taxon>Eukaryota</taxon>
        <taxon>Metazoa</taxon>
        <taxon>Ecdysozoa</taxon>
        <taxon>Arthropoda</taxon>
        <taxon>Hexapoda</taxon>
        <taxon>Insecta</taxon>
        <taxon>Pterygota</taxon>
        <taxon>Neoptera</taxon>
        <taxon>Endopterygota</taxon>
        <taxon>Hymenoptera</taxon>
        <taxon>Apocrita</taxon>
        <taxon>Aculeata</taxon>
        <taxon>Formicoidea</taxon>
        <taxon>Formicidae</taxon>
        <taxon>Ponerinae</taxon>
        <taxon>Ponerini</taxon>
        <taxon>Harpegnathos</taxon>
    </lineage>
</organism>
<keyword evidence="3" id="KW-0809">Transit peptide</keyword>
<reference evidence="8 9" key="1">
    <citation type="journal article" date="2010" name="Science">
        <title>Genomic comparison of the ants Camponotus floridanus and Harpegnathos saltator.</title>
        <authorList>
            <person name="Bonasio R."/>
            <person name="Zhang G."/>
            <person name="Ye C."/>
            <person name="Mutti N.S."/>
            <person name="Fang X."/>
            <person name="Qin N."/>
            <person name="Donahue G."/>
            <person name="Yang P."/>
            <person name="Li Q."/>
            <person name="Li C."/>
            <person name="Zhang P."/>
            <person name="Huang Z."/>
            <person name="Berger S.L."/>
            <person name="Reinberg D."/>
            <person name="Wang J."/>
            <person name="Liebig J."/>
        </authorList>
    </citation>
    <scope>NUCLEOTIDE SEQUENCE [LARGE SCALE GENOMIC DNA]</scope>
    <source>
        <strain evidence="8 9">R22 G/1</strain>
    </source>
</reference>
<gene>
    <name evidence="8" type="ORF">EAI_15279</name>
</gene>
<dbReference type="STRING" id="610380.E2B311"/>
<dbReference type="Pfam" id="PF10210">
    <property type="entry name" value="MRP-S32"/>
    <property type="match status" value="1"/>
</dbReference>
<dbReference type="OrthoDB" id="1107506at2759"/>